<dbReference type="Proteomes" id="UP001157167">
    <property type="component" value="Unassembled WGS sequence"/>
</dbReference>
<comment type="caution">
    <text evidence="7">The sequence shown here is derived from an EMBL/GenBank/DDBJ whole genome shotgun (WGS) entry which is preliminary data.</text>
</comment>
<keyword evidence="8" id="KW-1185">Reference proteome</keyword>
<dbReference type="PANTHER" id="PTHR30055">
    <property type="entry name" value="HTH-TYPE TRANSCRIPTIONAL REGULATOR RUTR"/>
    <property type="match status" value="1"/>
</dbReference>
<sequence>MVRKTKEEAEATRRQIIEAARRVFLECGVGSTSLEKIAAAAGVTRGAVYWHFKNKTDLFFAMREDAVLPFLDRVVFDAEANDPLGGIEHALQEIIRILVDQAQTRETFEILAFKCEYVGEFSSMKGCTAGQMDFLGMLTDAYRRAAAKGQLRLPVDPEMLAYDTFLFVGGLIKHWISSTPDERFRTDAERFITQHVALRRA</sequence>
<evidence type="ECO:0000256" key="1">
    <source>
        <dbReference type="ARBA" id="ARBA00022491"/>
    </source>
</evidence>
<dbReference type="PROSITE" id="PS01081">
    <property type="entry name" value="HTH_TETR_1"/>
    <property type="match status" value="1"/>
</dbReference>
<dbReference type="InterPro" id="IPR009057">
    <property type="entry name" value="Homeodomain-like_sf"/>
</dbReference>
<feature type="domain" description="HTH tetR-type" evidence="6">
    <location>
        <begin position="10"/>
        <end position="70"/>
    </location>
</feature>
<reference evidence="8" key="1">
    <citation type="journal article" date="2019" name="Int. J. Syst. Evol. Microbiol.">
        <title>The Global Catalogue of Microorganisms (GCM) 10K type strain sequencing project: providing services to taxonomists for standard genome sequencing and annotation.</title>
        <authorList>
            <consortium name="The Broad Institute Genomics Platform"/>
            <consortium name="The Broad Institute Genome Sequencing Center for Infectious Disease"/>
            <person name="Wu L."/>
            <person name="Ma J."/>
        </authorList>
    </citation>
    <scope>NUCLEOTIDE SEQUENCE [LARGE SCALE GENOMIC DNA]</scope>
    <source>
        <strain evidence="8">NBRC 102407</strain>
    </source>
</reference>
<dbReference type="PRINTS" id="PR00455">
    <property type="entry name" value="HTHTETR"/>
</dbReference>
<evidence type="ECO:0000313" key="8">
    <source>
        <dbReference type="Proteomes" id="UP001157167"/>
    </source>
</evidence>
<keyword evidence="3 5" id="KW-0238">DNA-binding</keyword>
<evidence type="ECO:0000313" key="7">
    <source>
        <dbReference type="EMBL" id="GLT24315.1"/>
    </source>
</evidence>
<dbReference type="PROSITE" id="PS50977">
    <property type="entry name" value="HTH_TETR_2"/>
    <property type="match status" value="1"/>
</dbReference>
<accession>A0ABQ6FI24</accession>
<dbReference type="RefSeq" id="WP_284189482.1">
    <property type="nucleotide sequence ID" value="NZ_BSPX01000084.1"/>
</dbReference>
<keyword evidence="1" id="KW-0678">Repressor</keyword>
<dbReference type="InterPro" id="IPR050109">
    <property type="entry name" value="HTH-type_TetR-like_transc_reg"/>
</dbReference>
<evidence type="ECO:0000256" key="2">
    <source>
        <dbReference type="ARBA" id="ARBA00023015"/>
    </source>
</evidence>
<feature type="DNA-binding region" description="H-T-H motif" evidence="5">
    <location>
        <begin position="33"/>
        <end position="52"/>
    </location>
</feature>
<evidence type="ECO:0000259" key="6">
    <source>
        <dbReference type="PROSITE" id="PS50977"/>
    </source>
</evidence>
<organism evidence="7 8">
    <name type="scientific">Zoogloea oryzae</name>
    <dbReference type="NCBI Taxonomy" id="310767"/>
    <lineage>
        <taxon>Bacteria</taxon>
        <taxon>Pseudomonadati</taxon>
        <taxon>Pseudomonadota</taxon>
        <taxon>Betaproteobacteria</taxon>
        <taxon>Rhodocyclales</taxon>
        <taxon>Zoogloeaceae</taxon>
        <taxon>Zoogloea</taxon>
    </lineage>
</organism>
<dbReference type="EMBL" id="BSPX01000084">
    <property type="protein sequence ID" value="GLT24315.1"/>
    <property type="molecule type" value="Genomic_DNA"/>
</dbReference>
<dbReference type="SUPFAM" id="SSF46689">
    <property type="entry name" value="Homeodomain-like"/>
    <property type="match status" value="1"/>
</dbReference>
<protein>
    <submittedName>
        <fullName evidence="7">TetR family transcriptional regulator</fullName>
    </submittedName>
</protein>
<name>A0ABQ6FI24_9RHOO</name>
<dbReference type="Pfam" id="PF00440">
    <property type="entry name" value="TetR_N"/>
    <property type="match status" value="1"/>
</dbReference>
<keyword evidence="2" id="KW-0805">Transcription regulation</keyword>
<dbReference type="Gene3D" id="1.10.357.10">
    <property type="entry name" value="Tetracycline Repressor, domain 2"/>
    <property type="match status" value="1"/>
</dbReference>
<dbReference type="InterPro" id="IPR001647">
    <property type="entry name" value="HTH_TetR"/>
</dbReference>
<dbReference type="PANTHER" id="PTHR30055:SF240">
    <property type="entry name" value="HTH-TYPE TRANSCRIPTIONAL REGULATOR ACRR"/>
    <property type="match status" value="1"/>
</dbReference>
<evidence type="ECO:0000256" key="4">
    <source>
        <dbReference type="ARBA" id="ARBA00023163"/>
    </source>
</evidence>
<keyword evidence="4" id="KW-0804">Transcription</keyword>
<dbReference type="InterPro" id="IPR023772">
    <property type="entry name" value="DNA-bd_HTH_TetR-type_CS"/>
</dbReference>
<evidence type="ECO:0000256" key="5">
    <source>
        <dbReference type="PROSITE-ProRule" id="PRU00335"/>
    </source>
</evidence>
<evidence type="ECO:0000256" key="3">
    <source>
        <dbReference type="ARBA" id="ARBA00023125"/>
    </source>
</evidence>
<proteinExistence type="predicted"/>
<gene>
    <name evidence="7" type="ORF">GCM10007933_37920</name>
</gene>
<dbReference type="SUPFAM" id="SSF48498">
    <property type="entry name" value="Tetracyclin repressor-like, C-terminal domain"/>
    <property type="match status" value="1"/>
</dbReference>
<dbReference type="InterPro" id="IPR036271">
    <property type="entry name" value="Tet_transcr_reg_TetR-rel_C_sf"/>
</dbReference>